<feature type="compositionally biased region" description="Basic and acidic residues" evidence="1">
    <location>
        <begin position="586"/>
        <end position="599"/>
    </location>
</feature>
<dbReference type="SUPFAM" id="SSF56784">
    <property type="entry name" value="HAD-like"/>
    <property type="match status" value="1"/>
</dbReference>
<feature type="compositionally biased region" description="Basic and acidic residues" evidence="1">
    <location>
        <begin position="363"/>
        <end position="383"/>
    </location>
</feature>
<feature type="compositionally biased region" description="Basic and acidic residues" evidence="1">
    <location>
        <begin position="859"/>
        <end position="876"/>
    </location>
</feature>
<dbReference type="PANTHER" id="PTHR12210">
    <property type="entry name" value="DULLARD PROTEIN PHOSPHATASE"/>
    <property type="match status" value="1"/>
</dbReference>
<reference evidence="3" key="1">
    <citation type="submission" date="2023-07" db="EMBL/GenBank/DDBJ databases">
        <authorList>
            <consortium name="AG Swart"/>
            <person name="Singh M."/>
            <person name="Singh A."/>
            <person name="Seah K."/>
            <person name="Emmerich C."/>
        </authorList>
    </citation>
    <scope>NUCLEOTIDE SEQUENCE</scope>
    <source>
        <strain evidence="3">DP1</strain>
    </source>
</reference>
<feature type="compositionally biased region" description="Basic and acidic residues" evidence="1">
    <location>
        <begin position="301"/>
        <end position="311"/>
    </location>
</feature>
<feature type="compositionally biased region" description="Polar residues" evidence="1">
    <location>
        <begin position="575"/>
        <end position="585"/>
    </location>
</feature>
<protein>
    <recommendedName>
        <fullName evidence="2">FCP1 homology domain-containing protein</fullName>
    </recommendedName>
</protein>
<dbReference type="Gene3D" id="3.40.50.1000">
    <property type="entry name" value="HAD superfamily/HAD-like"/>
    <property type="match status" value="1"/>
</dbReference>
<dbReference type="NCBIfam" id="TIGR02251">
    <property type="entry name" value="HIF-SF_euk"/>
    <property type="match status" value="1"/>
</dbReference>
<feature type="compositionally biased region" description="Basic residues" evidence="1">
    <location>
        <begin position="625"/>
        <end position="634"/>
    </location>
</feature>
<dbReference type="PROSITE" id="PS50969">
    <property type="entry name" value="FCP1"/>
    <property type="match status" value="1"/>
</dbReference>
<feature type="region of interest" description="Disordered" evidence="1">
    <location>
        <begin position="562"/>
        <end position="675"/>
    </location>
</feature>
<feature type="region of interest" description="Disordered" evidence="1">
    <location>
        <begin position="1"/>
        <end position="32"/>
    </location>
</feature>
<feature type="compositionally biased region" description="Basic and acidic residues" evidence="1">
    <location>
        <begin position="415"/>
        <end position="432"/>
    </location>
</feature>
<dbReference type="Proteomes" id="UP001295684">
    <property type="component" value="Unassembled WGS sequence"/>
</dbReference>
<dbReference type="SMART" id="SM00577">
    <property type="entry name" value="CPDc"/>
    <property type="match status" value="1"/>
</dbReference>
<feature type="compositionally biased region" description="Low complexity" evidence="1">
    <location>
        <begin position="348"/>
        <end position="362"/>
    </location>
</feature>
<sequence>MRQTSSTKSFNRYQDYQKDDCSGKQKFERKASKKEIYQDMNKENNFYSNDHKIRSNADHNPAASLVTQVPQGASKPAVDPTQIMQLESEQEHIVLGPPKTPGKKCLVLDLDETLVHSSFTPVENCDLILPVEIDSQTCYVYVMKRPGVDIFLEKLSLHYELIIYTASLSKYANPLLDWLDPKGLCDYRLFREHCTFHNNIFVKDLSRIARPLKHTIIIDNSPSSYMFHPECAIPTTSWYDDPTCTELYQFIPILECLSKVSDVRPFLQAFVKDNKVQFSKANQVLRGGKIDSRAQSQPHFKVQEEKYSDSSKKRKDKRSGYKKRTTSERRNYKPSSNYQRHSNLATESMSTSKYQSKYSSSYKFDEKESYSAKHSTTKLDKTTPKTNKYYSKTDCNVDKYRNKHGSSSKYSAFEKQSERHSSRKRERSEKYRSKQGSRKSSRTKYSSYRRQNSKDEGSFRHKERGSSTHARPQSAKDPSYKAEEKLKASISNCDYKNPDEFHKLRYSLATKNPKPRRPSSAKRKDDNPLQENYKNPKASPEFTFSGQGKLYNYEKSQFLENVESKDKKSKESNKQAQSKFSQYELSKNKIYESRKSSHREGRKRSSSRDRTKDSPSVKNSENYKHRPRQSRSRSSKAERRSQNRSSSRVNDKHSQKVKPSTQSTHPSKTSFHNTASLKFNNILKDMGTPSGVEKSSQFFNYTEKVRGENTRPTTSTKTHLDTENHASKPFLDIERHASKYTNNMEISLKSKDGALKPNEIFRMNSNNNHHYNYMYNTQGAMKESKSTTKFGNNDSYLNTSARGKNHVISASSINKDSKISKKLKMSSRGSTKPQNPSIPFPNSEKHYSSKLNSGGYAPRTRDRYYPRGDKENKFND</sequence>
<feature type="compositionally biased region" description="Basic and acidic residues" evidence="1">
    <location>
        <begin position="452"/>
        <end position="466"/>
    </location>
</feature>
<keyword evidence="4" id="KW-1185">Reference proteome</keyword>
<feature type="region of interest" description="Disordered" evidence="1">
    <location>
        <begin position="289"/>
        <end position="546"/>
    </location>
</feature>
<dbReference type="AlphaFoldDB" id="A0AAD1XTW5"/>
<feature type="compositionally biased region" description="Basic and acidic residues" evidence="1">
    <location>
        <begin position="562"/>
        <end position="573"/>
    </location>
</feature>
<dbReference type="EMBL" id="CAMPGE010020615">
    <property type="protein sequence ID" value="CAI2378839.1"/>
    <property type="molecule type" value="Genomic_DNA"/>
</dbReference>
<feature type="compositionally biased region" description="Basic and acidic residues" evidence="1">
    <location>
        <begin position="478"/>
        <end position="487"/>
    </location>
</feature>
<evidence type="ECO:0000259" key="2">
    <source>
        <dbReference type="PROSITE" id="PS50969"/>
    </source>
</evidence>
<dbReference type="CDD" id="cd07521">
    <property type="entry name" value="HAD_FCP1-like"/>
    <property type="match status" value="1"/>
</dbReference>
<feature type="compositionally biased region" description="Polar residues" evidence="1">
    <location>
        <begin position="384"/>
        <end position="394"/>
    </location>
</feature>
<feature type="region of interest" description="Disordered" evidence="1">
    <location>
        <begin position="807"/>
        <end position="876"/>
    </location>
</feature>
<feature type="compositionally biased region" description="Polar residues" evidence="1">
    <location>
        <begin position="1"/>
        <end position="14"/>
    </location>
</feature>
<dbReference type="InterPro" id="IPR050365">
    <property type="entry name" value="TIM50"/>
</dbReference>
<feature type="compositionally biased region" description="Polar residues" evidence="1">
    <location>
        <begin position="828"/>
        <end position="837"/>
    </location>
</feature>
<dbReference type="GO" id="GO:0016791">
    <property type="term" value="F:phosphatase activity"/>
    <property type="evidence" value="ECO:0007669"/>
    <property type="project" value="InterPro"/>
</dbReference>
<dbReference type="FunFam" id="3.40.50.1000:FF:000093">
    <property type="entry name" value="NLI interacting factor-like phosphatase family protein"/>
    <property type="match status" value="1"/>
</dbReference>
<accession>A0AAD1XTW5</accession>
<feature type="compositionally biased region" description="Basic and acidic residues" evidence="1">
    <location>
        <begin position="606"/>
        <end position="615"/>
    </location>
</feature>
<feature type="compositionally biased region" description="Basic and acidic residues" evidence="1">
    <location>
        <begin position="15"/>
        <end position="32"/>
    </location>
</feature>
<organism evidence="3 4">
    <name type="scientific">Euplotes crassus</name>
    <dbReference type="NCBI Taxonomy" id="5936"/>
    <lineage>
        <taxon>Eukaryota</taxon>
        <taxon>Sar</taxon>
        <taxon>Alveolata</taxon>
        <taxon>Ciliophora</taxon>
        <taxon>Intramacronucleata</taxon>
        <taxon>Spirotrichea</taxon>
        <taxon>Hypotrichia</taxon>
        <taxon>Euplotida</taxon>
        <taxon>Euplotidae</taxon>
        <taxon>Moneuplotes</taxon>
    </lineage>
</organism>
<evidence type="ECO:0000313" key="3">
    <source>
        <dbReference type="EMBL" id="CAI2378839.1"/>
    </source>
</evidence>
<dbReference type="InterPro" id="IPR011948">
    <property type="entry name" value="Dullard_phosphatase"/>
</dbReference>
<proteinExistence type="predicted"/>
<feature type="compositionally biased region" description="Polar residues" evidence="1">
    <location>
        <begin position="657"/>
        <end position="675"/>
    </location>
</feature>
<dbReference type="InterPro" id="IPR023214">
    <property type="entry name" value="HAD_sf"/>
</dbReference>
<dbReference type="InterPro" id="IPR004274">
    <property type="entry name" value="FCP1_dom"/>
</dbReference>
<feature type="compositionally biased region" description="Polar residues" evidence="1">
    <location>
        <begin position="333"/>
        <end position="347"/>
    </location>
</feature>
<name>A0AAD1XTW5_EUPCR</name>
<feature type="compositionally biased region" description="Basic residues" evidence="1">
    <location>
        <begin position="433"/>
        <end position="442"/>
    </location>
</feature>
<feature type="domain" description="FCP1 homology" evidence="2">
    <location>
        <begin position="99"/>
        <end position="257"/>
    </location>
</feature>
<feature type="compositionally biased region" description="Basic residues" evidence="1">
    <location>
        <begin position="312"/>
        <end position="324"/>
    </location>
</feature>
<dbReference type="Pfam" id="PF03031">
    <property type="entry name" value="NIF"/>
    <property type="match status" value="1"/>
</dbReference>
<evidence type="ECO:0000313" key="4">
    <source>
        <dbReference type="Proteomes" id="UP001295684"/>
    </source>
</evidence>
<evidence type="ECO:0000256" key="1">
    <source>
        <dbReference type="SAM" id="MobiDB-lite"/>
    </source>
</evidence>
<gene>
    <name evidence="3" type="ORF">ECRASSUSDP1_LOCUS20239</name>
</gene>
<dbReference type="InterPro" id="IPR036412">
    <property type="entry name" value="HAD-like_sf"/>
</dbReference>
<comment type="caution">
    <text evidence="3">The sequence shown here is derived from an EMBL/GenBank/DDBJ whole genome shotgun (WGS) entry which is preliminary data.</text>
</comment>